<dbReference type="RefSeq" id="WP_338203763.1">
    <property type="nucleotide sequence ID" value="NZ_JAEKNR010000186.1"/>
</dbReference>
<keyword evidence="2 8" id="KW-0479">Metal-binding</keyword>
<dbReference type="GO" id="GO:0005507">
    <property type="term" value="F:copper ion binding"/>
    <property type="evidence" value="ECO:0007669"/>
    <property type="project" value="InterPro"/>
</dbReference>
<dbReference type="Gene3D" id="2.70.98.20">
    <property type="entry name" value="Copper amine oxidase, catalytic domain"/>
    <property type="match status" value="1"/>
</dbReference>
<reference evidence="12" key="1">
    <citation type="submission" date="2020-10" db="EMBL/GenBank/DDBJ databases">
        <title>Ca. Dormibacterota MAGs.</title>
        <authorList>
            <person name="Montgomery K."/>
        </authorList>
    </citation>
    <scope>NUCLEOTIDE SEQUENCE [LARGE SCALE GENOMIC DNA]</scope>
    <source>
        <strain evidence="12">SC8812_S17_10</strain>
    </source>
</reference>
<organism evidence="12 13">
    <name type="scientific">Candidatus Nephthysia bennettiae</name>
    <dbReference type="NCBI Taxonomy" id="3127016"/>
    <lineage>
        <taxon>Bacteria</taxon>
        <taxon>Bacillati</taxon>
        <taxon>Candidatus Dormiibacterota</taxon>
        <taxon>Candidatus Dormibacteria</taxon>
        <taxon>Candidatus Dormibacterales</taxon>
        <taxon>Candidatus Dormibacteraceae</taxon>
        <taxon>Candidatus Nephthysia</taxon>
    </lineage>
</organism>
<keyword evidence="5 8" id="KW-0186">Copper</keyword>
<comment type="similarity">
    <text evidence="1 8">Belongs to the copper/topaquinone oxidase family.</text>
</comment>
<evidence type="ECO:0000313" key="13">
    <source>
        <dbReference type="Proteomes" id="UP000612893"/>
    </source>
</evidence>
<evidence type="ECO:0000259" key="10">
    <source>
        <dbReference type="Pfam" id="PF02728"/>
    </source>
</evidence>
<evidence type="ECO:0000256" key="8">
    <source>
        <dbReference type="RuleBase" id="RU000672"/>
    </source>
</evidence>
<dbReference type="InterPro" id="IPR015798">
    <property type="entry name" value="Cu_amine_oxidase_C"/>
</dbReference>
<evidence type="ECO:0000256" key="5">
    <source>
        <dbReference type="ARBA" id="ARBA00023008"/>
    </source>
</evidence>
<feature type="modified residue" description="2',4',5'-topaquinone" evidence="7">
    <location>
        <position position="398"/>
    </location>
</feature>
<protein>
    <recommendedName>
        <fullName evidence="8">Amine oxidase</fullName>
        <ecNumber evidence="8">1.4.3.-</ecNumber>
    </recommendedName>
</protein>
<gene>
    <name evidence="12" type="ORF">JF922_18620</name>
</gene>
<feature type="domain" description="Copper amine oxidase catalytic" evidence="9">
    <location>
        <begin position="238"/>
        <end position="639"/>
    </location>
</feature>
<dbReference type="InterPro" id="IPR015802">
    <property type="entry name" value="Cu_amine_oxidase_N3"/>
</dbReference>
<dbReference type="InterPro" id="IPR049948">
    <property type="entry name" value="Cu_Am_ox_TPQ-bd"/>
</dbReference>
<keyword evidence="13" id="KW-1185">Reference proteome</keyword>
<dbReference type="GO" id="GO:0009308">
    <property type="term" value="P:amine metabolic process"/>
    <property type="evidence" value="ECO:0007669"/>
    <property type="project" value="UniProtKB-UniRule"/>
</dbReference>
<dbReference type="Proteomes" id="UP000612893">
    <property type="component" value="Unassembled WGS sequence"/>
</dbReference>
<evidence type="ECO:0000256" key="6">
    <source>
        <dbReference type="PIRSR" id="PIRSR600269-50"/>
    </source>
</evidence>
<dbReference type="PROSITE" id="PS01165">
    <property type="entry name" value="COPPER_AMINE_OXID_2"/>
    <property type="match status" value="1"/>
</dbReference>
<evidence type="ECO:0000256" key="7">
    <source>
        <dbReference type="PIRSR" id="PIRSR600269-51"/>
    </source>
</evidence>
<dbReference type="Pfam" id="PF01179">
    <property type="entry name" value="Cu_amine_oxid"/>
    <property type="match status" value="1"/>
</dbReference>
<evidence type="ECO:0000256" key="1">
    <source>
        <dbReference type="ARBA" id="ARBA00007983"/>
    </source>
</evidence>
<dbReference type="NCBIfam" id="NF008559">
    <property type="entry name" value="PRK11504.1"/>
    <property type="match status" value="1"/>
</dbReference>
<accession>A0A934KA97</accession>
<comment type="cofactor">
    <cofactor evidence="8">
        <name>Cu cation</name>
        <dbReference type="ChEBI" id="CHEBI:23378"/>
    </cofactor>
    <text evidence="8">Contains 1 topaquinone per subunit.</text>
</comment>
<feature type="domain" description="AGAO-like N2" evidence="11">
    <location>
        <begin position="14"/>
        <end position="89"/>
    </location>
</feature>
<dbReference type="Pfam" id="PF21994">
    <property type="entry name" value="AGAO-like_N2"/>
    <property type="match status" value="1"/>
</dbReference>
<dbReference type="InterPro" id="IPR016182">
    <property type="entry name" value="Cu_amine_oxidase_N-reg"/>
</dbReference>
<dbReference type="Gene3D" id="3.10.450.40">
    <property type="match status" value="2"/>
</dbReference>
<feature type="domain" description="Copper amine oxidase N3-terminal" evidence="10">
    <location>
        <begin position="104"/>
        <end position="204"/>
    </location>
</feature>
<comment type="PTM">
    <text evidence="7 8">Topaquinone (TPQ) is generated by copper-dependent autoxidation of a specific tyrosyl residue.</text>
</comment>
<dbReference type="AlphaFoldDB" id="A0A934KA97"/>
<evidence type="ECO:0000256" key="4">
    <source>
        <dbReference type="ARBA" id="ARBA00023002"/>
    </source>
</evidence>
<dbReference type="InterPro" id="IPR054157">
    <property type="entry name" value="AGAO-like_N2"/>
</dbReference>
<comment type="caution">
    <text evidence="12">The sequence shown here is derived from an EMBL/GenBank/DDBJ whole genome shotgun (WGS) entry which is preliminary data.</text>
</comment>
<dbReference type="InterPro" id="IPR000269">
    <property type="entry name" value="Cu_amine_oxidase"/>
</dbReference>
<name>A0A934KA97_9BACT</name>
<dbReference type="InterPro" id="IPR036460">
    <property type="entry name" value="Cu_amine_oxidase_C_sf"/>
</dbReference>
<dbReference type="PANTHER" id="PTHR10638">
    <property type="entry name" value="COPPER AMINE OXIDASE"/>
    <property type="match status" value="1"/>
</dbReference>
<dbReference type="EC" id="1.4.3.-" evidence="8"/>
<feature type="active site" description="Proton acceptor" evidence="6">
    <location>
        <position position="314"/>
    </location>
</feature>
<dbReference type="GO" id="GO:0008131">
    <property type="term" value="F:primary methylamine oxidase activity"/>
    <property type="evidence" value="ECO:0007669"/>
    <property type="project" value="InterPro"/>
</dbReference>
<dbReference type="PANTHER" id="PTHR10638:SF41">
    <property type="entry name" value="AMINE OXIDASE"/>
    <property type="match status" value="1"/>
</dbReference>
<keyword evidence="4 8" id="KW-0560">Oxidoreductase</keyword>
<dbReference type="SUPFAM" id="SSF54416">
    <property type="entry name" value="Amine oxidase N-terminal region"/>
    <property type="match status" value="2"/>
</dbReference>
<dbReference type="SUPFAM" id="SSF49998">
    <property type="entry name" value="Amine oxidase catalytic domain"/>
    <property type="match status" value="1"/>
</dbReference>
<evidence type="ECO:0000259" key="9">
    <source>
        <dbReference type="Pfam" id="PF01179"/>
    </source>
</evidence>
<dbReference type="EMBL" id="JAEKNR010000186">
    <property type="protein sequence ID" value="MBJ7600077.1"/>
    <property type="molecule type" value="Genomic_DNA"/>
</dbReference>
<dbReference type="GO" id="GO:0048038">
    <property type="term" value="F:quinone binding"/>
    <property type="evidence" value="ECO:0007669"/>
    <property type="project" value="InterPro"/>
</dbReference>
<evidence type="ECO:0000256" key="2">
    <source>
        <dbReference type="ARBA" id="ARBA00022723"/>
    </source>
</evidence>
<dbReference type="PROSITE" id="PS01164">
    <property type="entry name" value="COPPER_AMINE_OXID_1"/>
    <property type="match status" value="1"/>
</dbReference>
<feature type="active site" description="Schiff-base intermediate with substrate; via topaquinone" evidence="6">
    <location>
        <position position="398"/>
    </location>
</feature>
<evidence type="ECO:0000313" key="12">
    <source>
        <dbReference type="EMBL" id="MBJ7600077.1"/>
    </source>
</evidence>
<evidence type="ECO:0000256" key="3">
    <source>
        <dbReference type="ARBA" id="ARBA00022772"/>
    </source>
</evidence>
<evidence type="ECO:0000259" key="11">
    <source>
        <dbReference type="Pfam" id="PF21994"/>
    </source>
</evidence>
<keyword evidence="3 6" id="KW-0801">TPQ</keyword>
<proteinExistence type="inferred from homology"/>
<dbReference type="InterPro" id="IPR049947">
    <property type="entry name" value="Cu_Am_Ox_Cu-bd"/>
</dbReference>
<dbReference type="Pfam" id="PF02728">
    <property type="entry name" value="Cu_amine_oxidN3"/>
    <property type="match status" value="1"/>
</dbReference>
<sequence length="656" mass="72844">MRSVATDHPLAPLTAEEISRAAEVLRREDTLTEDVRVHGMLLVEPPKSAVWDHDSAKGNGVALDRQVLVVLRDRVTKVNYEAVVSLADGRGELRSCRELRWMQPPMTGREVQEAEAVIKGDPDWQAAMRLRGVEEFELAVIDPWAPGYHGPQDHPDNGRFAIGLTWMRTRPEDSCYARPVENLLVRLDLDAMKVVEVEDHGVVPLPPMRGNYGADELDDPGNIPYLPEGVRQDLKPLDIVEPEGTSFKVTGNLVEWQKWRFRIGFTQREGLVLQAVSYDDRGRRRPVLHRASISEIFNPYGDPSPTHFRKNAFDAGEYWLGTCTDSLELGCDCLGEIRYFDGVVADDDGEPITIPNAVCMHEEDSGLLWKHFEVRSGRAEVRRSRRLVVSSICTISNYDYGFYWYLYQDGGIEFEVKLTGIISNGAVPEGQRPTHGTLVAPGLYGPNHQHFFSLRLDMTVDGLENAVEEVNAVPDPPGPGNPAGSAWRAVATSLLTESEAQRSVDPFPGRFWKIVNRRVRNGLGEPVAYKLVPGENSGSYFHPGSHGLQAGGFVTSHFWATPFDPDELYAAGPYPNQHPAPAGLAEYAKAGRSLEDADVVVWYTFGVQHVVRPEDWPVMPVTRAGFHLKPSGFFDYNPAVDVPPPAACHPAGHDGH</sequence>